<dbReference type="GeneID" id="3532245"/>
<evidence type="ECO:0000313" key="4">
    <source>
        <dbReference type="Proteomes" id="UP000002296"/>
    </source>
</evidence>
<dbReference type="InParanoid" id="Q4D300"/>
<dbReference type="Proteomes" id="UP000002296">
    <property type="component" value="Unassembled WGS sequence"/>
</dbReference>
<dbReference type="KEGG" id="tcr:507259.4"/>
<dbReference type="PaxDb" id="353153-Q4D300"/>
<dbReference type="eggNOG" id="ENOG502S5XI">
    <property type="taxonomic scope" value="Eukaryota"/>
</dbReference>
<evidence type="ECO:0000313" key="2">
    <source>
        <dbReference type="EMBL" id="EAN81358.1"/>
    </source>
</evidence>
<keyword evidence="1" id="KW-0812">Transmembrane</keyword>
<accession>Q4D300</accession>
<dbReference type="AlphaFoldDB" id="Q4D300"/>
<reference evidence="3" key="1">
    <citation type="journal article" date="2005" name="Science">
        <title>Comparative genomics of trypanosomatid parasitic protozoa.</title>
        <authorList>
            <person name="El-Sayed N.M."/>
            <person name="Myler P.J."/>
            <person name="Blandin G."/>
            <person name="Berriman M."/>
            <person name="Crabtree J."/>
            <person name="Aggarwal G."/>
            <person name="Caler E."/>
            <person name="Renauld H."/>
            <person name="Worthey E.A."/>
            <person name="Hertz-Fowler C."/>
            <person name="Ghedin E."/>
            <person name="Peacock C."/>
            <person name="Bartholomeu D.C."/>
            <person name="Haas B.J."/>
            <person name="Tran A.N."/>
            <person name="Wortman J.R."/>
            <person name="Alsmark U.C."/>
            <person name="Angiuoli S."/>
            <person name="Anupama A."/>
            <person name="Badger J."/>
            <person name="Bringaud F."/>
            <person name="Cadag E."/>
            <person name="Carlton J.M."/>
            <person name="Cerqueira G.C."/>
            <person name="Creasy T."/>
            <person name="Delcher A.L."/>
            <person name="Djikeng A."/>
            <person name="Embley T.M."/>
            <person name="Hauser C."/>
            <person name="Ivens A.C."/>
            <person name="Kummerfeld S.K."/>
            <person name="Pereira-Leal J.B."/>
            <person name="Nilsson D."/>
            <person name="Peterson J."/>
            <person name="Salzberg S.L."/>
            <person name="Shallom J."/>
            <person name="Silva J.C."/>
            <person name="Sundaram J."/>
            <person name="Westenberger S."/>
            <person name="White O."/>
            <person name="Melville S.E."/>
            <person name="Donelson J.E."/>
            <person name="Andersson B."/>
            <person name="Stuart K.D."/>
            <person name="Hall N."/>
        </authorList>
    </citation>
    <scope>NUCLEOTIDE SEQUENCE</scope>
    <source>
        <strain evidence="3">CL Brener</strain>
    </source>
</reference>
<dbReference type="RefSeq" id="XP_802804.1">
    <property type="nucleotide sequence ID" value="XM_797711.1"/>
</dbReference>
<reference evidence="3 4" key="2">
    <citation type="journal article" date="2005" name="Science">
        <title>The genome sequence of Trypanosoma cruzi, etiologic agent of Chagas disease.</title>
        <authorList>
            <person name="El-Sayed N.M."/>
            <person name="Myler P.J."/>
            <person name="Bartholomeu D.C."/>
            <person name="Nilsson D."/>
            <person name="Aggarwal G."/>
            <person name="Tran A.N."/>
            <person name="Ghedin E."/>
            <person name="Worthey E.A."/>
            <person name="Delcher A.L."/>
            <person name="Blandin G."/>
            <person name="Westenberger S.J."/>
            <person name="Caler E."/>
            <person name="Cerqueira G.C."/>
            <person name="Branche C."/>
            <person name="Haas B."/>
            <person name="Anupama A."/>
            <person name="Arner E."/>
            <person name="Aslund L."/>
            <person name="Attipoe P."/>
            <person name="Bontempi E."/>
            <person name="Bringaud F."/>
            <person name="Burton P."/>
            <person name="Cadag E."/>
            <person name="Campbell D.A."/>
            <person name="Carrington M."/>
            <person name="Crabtree J."/>
            <person name="Darban H."/>
            <person name="da Silveira J.F."/>
            <person name="de Jong P."/>
            <person name="Edwards K."/>
            <person name="Englund P.T."/>
            <person name="Fazelina G."/>
            <person name="Feldblyum T."/>
            <person name="Ferella M."/>
            <person name="Frasch A.C."/>
            <person name="Gull K."/>
            <person name="Horn D."/>
            <person name="Hou L."/>
            <person name="Huang Y."/>
            <person name="Kindlund E."/>
            <person name="Klingbeil M."/>
            <person name="Kluge S."/>
            <person name="Koo H."/>
            <person name="Lacerda D."/>
            <person name="Levin M.J."/>
            <person name="Lorenzi H."/>
            <person name="Louie T."/>
            <person name="Machado C.R."/>
            <person name="McCulloch R."/>
            <person name="McKenna A."/>
            <person name="Mizuno Y."/>
            <person name="Mottram J.C."/>
            <person name="Nelson S."/>
            <person name="Ochaya S."/>
            <person name="Osoegawa K."/>
            <person name="Pai G."/>
            <person name="Parsons M."/>
            <person name="Pentony M."/>
            <person name="Pettersson U."/>
            <person name="Pop M."/>
            <person name="Ramirez J.L."/>
            <person name="Rinta J."/>
            <person name="Robertson L."/>
            <person name="Salzberg S.L."/>
            <person name="Sanchez D.O."/>
            <person name="Seyler A."/>
            <person name="Sharma R."/>
            <person name="Shetty J."/>
            <person name="Simpson A.J."/>
            <person name="Sisk E."/>
            <person name="Tammi M.T."/>
            <person name="Tarleton R."/>
            <person name="Teixeira S."/>
            <person name="Van Aken S."/>
            <person name="Vogt C."/>
            <person name="Ward P.N."/>
            <person name="Wickstead B."/>
            <person name="Wortman J."/>
            <person name="White O."/>
            <person name="Fraser C.M."/>
            <person name="Stuart K.D."/>
            <person name="Andersson B."/>
        </authorList>
    </citation>
    <scope>NUCLEOTIDE SEQUENCE [LARGE SCALE GENOMIC DNA]</scope>
    <source>
        <strain evidence="3 4">CL Brener</strain>
    </source>
</reference>
<gene>
    <name evidence="3" type="ORF">Tc00.1047053504839.36</name>
    <name evidence="2" type="ORF">Tc00.1047053507259.4</name>
</gene>
<sequence>MLVKLDKWWKSKAHRRIRGARGARFASLRFHAVFIFAAVGLVEWVMRSTESPTVYHISPPPVPAPPPLPTSIGYSLGQEMPHLRSMELEAEIPPQVPQVRGLDYVSLRKDGRFL</sequence>
<evidence type="ECO:0008006" key="5">
    <source>
        <dbReference type="Google" id="ProtNLM"/>
    </source>
</evidence>
<proteinExistence type="predicted"/>
<dbReference type="RefSeq" id="XP_808753.1">
    <property type="nucleotide sequence ID" value="XM_803660.1"/>
</dbReference>
<dbReference type="GeneID" id="3539239"/>
<evidence type="ECO:0000256" key="1">
    <source>
        <dbReference type="SAM" id="Phobius"/>
    </source>
</evidence>
<comment type="caution">
    <text evidence="3">The sequence shown here is derived from an EMBL/GenBank/DDBJ whole genome shotgun (WGS) entry which is preliminary data.</text>
</comment>
<dbReference type="KEGG" id="tcr:504839.36"/>
<keyword evidence="1" id="KW-0472">Membrane</keyword>
<keyword evidence="4" id="KW-1185">Reference proteome</keyword>
<keyword evidence="1" id="KW-1133">Transmembrane helix</keyword>
<protein>
    <recommendedName>
        <fullName evidence="5">Developmentally regulated protein</fullName>
    </recommendedName>
</protein>
<evidence type="ECO:0000313" key="3">
    <source>
        <dbReference type="EMBL" id="EAN86902.1"/>
    </source>
</evidence>
<dbReference type="EMBL" id="AAHK01003652">
    <property type="protein sequence ID" value="EAN81358.1"/>
    <property type="molecule type" value="Genomic_DNA"/>
</dbReference>
<dbReference type="EMBL" id="AAHK01001127">
    <property type="protein sequence ID" value="EAN86902.1"/>
    <property type="molecule type" value="Genomic_DNA"/>
</dbReference>
<name>Q4D300_TRYCC</name>
<feature type="transmembrane region" description="Helical" evidence="1">
    <location>
        <begin position="25"/>
        <end position="46"/>
    </location>
</feature>
<organism evidence="3 4">
    <name type="scientific">Trypanosoma cruzi (strain CL Brener)</name>
    <dbReference type="NCBI Taxonomy" id="353153"/>
    <lineage>
        <taxon>Eukaryota</taxon>
        <taxon>Discoba</taxon>
        <taxon>Euglenozoa</taxon>
        <taxon>Kinetoplastea</taxon>
        <taxon>Metakinetoplastina</taxon>
        <taxon>Trypanosomatida</taxon>
        <taxon>Trypanosomatidae</taxon>
        <taxon>Trypanosoma</taxon>
        <taxon>Schizotrypanum</taxon>
    </lineage>
</organism>
<reference evidence="3" key="3">
    <citation type="submission" date="2005-06" db="EMBL/GenBank/DDBJ databases">
        <authorList>
            <person name="El-Sayed N."/>
            <person name="Bartholomeu D."/>
            <person name="Haas B."/>
        </authorList>
    </citation>
    <scope>NUCLEOTIDE SEQUENCE</scope>
    <source>
        <strain evidence="3">CL Brener</strain>
    </source>
</reference>